<comment type="function">
    <text evidence="12">Catalyzes the attachment of valine to tRNA(Val). As ValRS can inadvertently accommodate and process structurally similar amino acids such as threonine, to avoid such errors, it has a 'posttransfer' editing activity that hydrolyzes mischarged Thr-tRNA(Val) in a tRNA-dependent manner.</text>
</comment>
<dbReference type="InterPro" id="IPR001412">
    <property type="entry name" value="aa-tRNA-synth_I_CS"/>
</dbReference>
<evidence type="ECO:0000256" key="12">
    <source>
        <dbReference type="HAMAP-Rule" id="MF_02004"/>
    </source>
</evidence>
<reference evidence="17" key="1">
    <citation type="submission" date="2013-03" db="EMBL/GenBank/DDBJ databases">
        <title>Genome sequence of Chthonomonas calidirosea, the first sequenced genome from the Armatimonadetes phylum (formally candidate division OP10).</title>
        <authorList>
            <person name="Lee K.C.Y."/>
            <person name="Morgan X.C."/>
            <person name="Dunfield P.F."/>
            <person name="Tamas I."/>
            <person name="Houghton K.M."/>
            <person name="Vyssotski M."/>
            <person name="Ryan J.L.J."/>
            <person name="Lagutin K."/>
            <person name="McDonald I.R."/>
            <person name="Stott M.B."/>
        </authorList>
    </citation>
    <scope>NUCLEOTIDE SEQUENCE [LARGE SCALE GENOMIC DNA]</scope>
    <source>
        <strain evidence="17">DSM 23976 / ICMP 18418 / T49</strain>
    </source>
</reference>
<evidence type="ECO:0000259" key="13">
    <source>
        <dbReference type="Pfam" id="PF00133"/>
    </source>
</evidence>
<comment type="domain">
    <text evidence="12">The C-terminal coiled-coil domain is crucial for aminoacylation activity.</text>
</comment>
<dbReference type="FunCoup" id="S0EVG7">
    <property type="interactions" value="445"/>
</dbReference>
<evidence type="ECO:0000256" key="10">
    <source>
        <dbReference type="ARBA" id="ARBA00047552"/>
    </source>
</evidence>
<dbReference type="InParanoid" id="S0EVG7"/>
<dbReference type="KEGG" id="ccz:CCALI_01966"/>
<dbReference type="HOGENOM" id="CLU_001493_0_2_0"/>
<dbReference type="GO" id="GO:0005524">
    <property type="term" value="F:ATP binding"/>
    <property type="evidence" value="ECO:0007669"/>
    <property type="project" value="UniProtKB-UniRule"/>
</dbReference>
<evidence type="ECO:0000259" key="15">
    <source>
        <dbReference type="Pfam" id="PF10458"/>
    </source>
</evidence>
<dbReference type="PRINTS" id="PR00986">
    <property type="entry name" value="TRNASYNTHVAL"/>
</dbReference>
<dbReference type="GO" id="GO:0002161">
    <property type="term" value="F:aminoacyl-tRNA deacylase activity"/>
    <property type="evidence" value="ECO:0007669"/>
    <property type="project" value="InterPro"/>
</dbReference>
<dbReference type="SUPFAM" id="SSF52374">
    <property type="entry name" value="Nucleotidylyl transferase"/>
    <property type="match status" value="1"/>
</dbReference>
<dbReference type="InterPro" id="IPR002300">
    <property type="entry name" value="aa-tRNA-synth_Ia"/>
</dbReference>
<dbReference type="Gene3D" id="3.40.50.620">
    <property type="entry name" value="HUPs"/>
    <property type="match status" value="2"/>
</dbReference>
<dbReference type="GO" id="GO:0006438">
    <property type="term" value="P:valyl-tRNA aminoacylation"/>
    <property type="evidence" value="ECO:0007669"/>
    <property type="project" value="UniProtKB-UniRule"/>
</dbReference>
<comment type="domain">
    <text evidence="12">ValRS has two distinct active sites: one for aminoacylation and one for editing. The misactivated threonine is translocated from the active site to the editing site.</text>
</comment>
<comment type="subcellular location">
    <subcellularLocation>
        <location evidence="1 12">Cytoplasm</location>
    </subcellularLocation>
</comment>
<dbReference type="InterPro" id="IPR009080">
    <property type="entry name" value="tRNAsynth_Ia_anticodon-bd"/>
</dbReference>
<dbReference type="GO" id="GO:0005829">
    <property type="term" value="C:cytosol"/>
    <property type="evidence" value="ECO:0007669"/>
    <property type="project" value="TreeGrafter"/>
</dbReference>
<evidence type="ECO:0000256" key="6">
    <source>
        <dbReference type="ARBA" id="ARBA00022840"/>
    </source>
</evidence>
<proteinExistence type="inferred from homology"/>
<evidence type="ECO:0000256" key="7">
    <source>
        <dbReference type="ARBA" id="ARBA00022917"/>
    </source>
</evidence>
<dbReference type="PANTHER" id="PTHR11946">
    <property type="entry name" value="VALYL-TRNA SYNTHETASES"/>
    <property type="match status" value="1"/>
</dbReference>
<dbReference type="Pfam" id="PF00133">
    <property type="entry name" value="tRNA-synt_1"/>
    <property type="match status" value="1"/>
</dbReference>
<dbReference type="Pfam" id="PF10458">
    <property type="entry name" value="Val_tRNA-synt_C"/>
    <property type="match status" value="1"/>
</dbReference>
<name>S0EVG7_CHTCT</name>
<comment type="similarity">
    <text evidence="11 12">Belongs to the class-I aminoacyl-tRNA synthetase family. ValS type 1 subfamily.</text>
</comment>
<keyword evidence="3 12" id="KW-0963">Cytoplasm</keyword>
<dbReference type="Gene3D" id="1.10.287.380">
    <property type="entry name" value="Valyl-tRNA synthetase, C-terminal domain"/>
    <property type="match status" value="1"/>
</dbReference>
<evidence type="ECO:0000256" key="8">
    <source>
        <dbReference type="ARBA" id="ARBA00023054"/>
    </source>
</evidence>
<dbReference type="Gene3D" id="3.90.740.10">
    <property type="entry name" value="Valyl/Leucyl/Isoleucyl-tRNA synthetase, editing domain"/>
    <property type="match status" value="1"/>
</dbReference>
<evidence type="ECO:0000259" key="14">
    <source>
        <dbReference type="Pfam" id="PF08264"/>
    </source>
</evidence>
<dbReference type="CDD" id="cd00817">
    <property type="entry name" value="ValRS_core"/>
    <property type="match status" value="1"/>
</dbReference>
<dbReference type="eggNOG" id="COG0525">
    <property type="taxonomic scope" value="Bacteria"/>
</dbReference>
<dbReference type="FunFam" id="1.10.287.380:FF:000001">
    <property type="entry name" value="Valine--tRNA ligase"/>
    <property type="match status" value="1"/>
</dbReference>
<keyword evidence="4 12" id="KW-0436">Ligase</keyword>
<dbReference type="SUPFAM" id="SSF46589">
    <property type="entry name" value="tRNA-binding arm"/>
    <property type="match status" value="1"/>
</dbReference>
<dbReference type="FunFam" id="1.10.730.10:FF:000014">
    <property type="entry name" value="Valine--tRNA ligase"/>
    <property type="match status" value="1"/>
</dbReference>
<evidence type="ECO:0000256" key="9">
    <source>
        <dbReference type="ARBA" id="ARBA00023146"/>
    </source>
</evidence>
<dbReference type="STRING" id="454171.CP488_02125"/>
<comment type="caution">
    <text evidence="12">Lacks conserved residue(s) required for the propagation of feature annotation.</text>
</comment>
<dbReference type="InterPro" id="IPR037118">
    <property type="entry name" value="Val-tRNA_synth_C_sf"/>
</dbReference>
<dbReference type="AlphaFoldDB" id="S0EVG7"/>
<dbReference type="RefSeq" id="WP_016483298.1">
    <property type="nucleotide sequence ID" value="NC_021487.1"/>
</dbReference>
<sequence>MTTQNSALPAELPKSYDPSQVEERWYARWKEMGFFHEEPDPSRPPYCITIPPPNITGSLHIGHALNNTILDVFTRWHRMRGFCTLCLPGTDHAGIATQTVVERELEKEGLTRQQLGRERFIERCWQWREQYGNRIYYQFEKLGCSYDWQRVRFTMDPSYVEAIMEVFGSWYERGLIYRGTRVVNWDVKLQTAVSDIEVNVEERPGKLYHFRYPFADGNGFITIATTRPETMLGDTAVAAHPDDPRYKPHFGRLLRLPLTNRLIPLIPDDYAKPEFGSGAVKVTPAHDLNDFECGLRHNLPQIVVIDKEGRMTEAAGPDFAGLDRYEAREKVVEAMKALGLLEKIEDYTIQTPISDRSGEVIEPLLSEQWFVRMKPLAQPAIEVVKQGKIRFIPERYTEIYLRWMENIRDWCISRQLWWGHRIPVWWTDEGGERQHTFARSREEAVTKLGTQNVWQDEDVLDTWFSSALWPHATLGWPRETPELAYFYPTNLLSTAQEILYLWVARMIMTGLDFIKRPADRTLEADGLLEENGKQRAIIPFRDVYIHATVLDEKGERMSKSKGNGVDPIELIDRFGADATRFSLMQQAGKNQDIRYSAARTEIAAAFCNKLWNASRFVLTVLASPNGQELPADGNLGPVEPTQLPDRWILSRLHETIGKVNAALANYDMDDASHALYHFFWDDFCDWYIEIAKLRLRSEPPEEGRTVRTLLAQVLETTLRLLHPIIPFITEEIWQRLPHTGDTICLAPYPQADPTRLDAEACAGMERIQEVTRALRNLRAQFSVPPTARVAGAIVTADQRIHALLEPAVPFIQELARLSELSLGAEHPSQQHCEGKWVAEALAGLEVLLCLGDAVDSAKELERIEKELDAVAKQIARSEGLLNNPQFVERAKPEIVEKERATLAEWQAKREILERRKQMLLS</sequence>
<keyword evidence="7 12" id="KW-0648">Protein biosynthesis</keyword>
<dbReference type="OrthoDB" id="9810365at2"/>
<dbReference type="InterPro" id="IPR014729">
    <property type="entry name" value="Rossmann-like_a/b/a_fold"/>
</dbReference>
<evidence type="ECO:0000256" key="4">
    <source>
        <dbReference type="ARBA" id="ARBA00022598"/>
    </source>
</evidence>
<feature type="domain" description="Valyl-tRNA synthetase tRNA-binding arm" evidence="15">
    <location>
        <begin position="855"/>
        <end position="919"/>
    </location>
</feature>
<protein>
    <recommendedName>
        <fullName evidence="12">Valine--tRNA ligase</fullName>
        <ecNumber evidence="12">6.1.1.9</ecNumber>
    </recommendedName>
    <alternativeName>
        <fullName evidence="12">Valyl-tRNA synthetase</fullName>
        <shortName evidence="12">ValRS</shortName>
    </alternativeName>
</protein>
<comment type="subunit">
    <text evidence="2 12">Monomer.</text>
</comment>
<evidence type="ECO:0000313" key="17">
    <source>
        <dbReference type="Proteomes" id="UP000014227"/>
    </source>
</evidence>
<dbReference type="InterPro" id="IPR002303">
    <property type="entry name" value="Valyl-tRNA_ligase"/>
</dbReference>
<dbReference type="PROSITE" id="PS00178">
    <property type="entry name" value="AA_TRNA_LIGASE_I"/>
    <property type="match status" value="1"/>
</dbReference>
<comment type="catalytic activity">
    <reaction evidence="10 12">
        <text>tRNA(Val) + L-valine + ATP = L-valyl-tRNA(Val) + AMP + diphosphate</text>
        <dbReference type="Rhea" id="RHEA:10704"/>
        <dbReference type="Rhea" id="RHEA-COMP:9672"/>
        <dbReference type="Rhea" id="RHEA-COMP:9708"/>
        <dbReference type="ChEBI" id="CHEBI:30616"/>
        <dbReference type="ChEBI" id="CHEBI:33019"/>
        <dbReference type="ChEBI" id="CHEBI:57762"/>
        <dbReference type="ChEBI" id="CHEBI:78442"/>
        <dbReference type="ChEBI" id="CHEBI:78537"/>
        <dbReference type="ChEBI" id="CHEBI:456215"/>
        <dbReference type="EC" id="6.1.1.9"/>
    </reaction>
</comment>
<gene>
    <name evidence="12" type="primary">valS</name>
    <name evidence="16" type="ORF">CCALI_01966</name>
</gene>
<evidence type="ECO:0000256" key="5">
    <source>
        <dbReference type="ARBA" id="ARBA00022741"/>
    </source>
</evidence>
<evidence type="ECO:0000256" key="11">
    <source>
        <dbReference type="ARBA" id="ARBA00060830"/>
    </source>
</evidence>
<evidence type="ECO:0000256" key="1">
    <source>
        <dbReference type="ARBA" id="ARBA00004496"/>
    </source>
</evidence>
<dbReference type="InterPro" id="IPR010978">
    <property type="entry name" value="tRNA-bd_arm"/>
</dbReference>
<feature type="domain" description="Methionyl/Valyl/Leucyl/Isoleucyl-tRNA synthetase anticodon-binding" evidence="14">
    <location>
        <begin position="645"/>
        <end position="788"/>
    </location>
</feature>
<feature type="domain" description="Aminoacyl-tRNA synthetase class Ia" evidence="13">
    <location>
        <begin position="25"/>
        <end position="595"/>
    </location>
</feature>
<dbReference type="EMBL" id="HF951689">
    <property type="protein sequence ID" value="CCW35773.1"/>
    <property type="molecule type" value="Genomic_DNA"/>
</dbReference>
<organism evidence="16 17">
    <name type="scientific">Chthonomonas calidirosea (strain DSM 23976 / ICMP 18418 / T49)</name>
    <dbReference type="NCBI Taxonomy" id="1303518"/>
    <lineage>
        <taxon>Bacteria</taxon>
        <taxon>Bacillati</taxon>
        <taxon>Armatimonadota</taxon>
        <taxon>Chthonomonadia</taxon>
        <taxon>Chthonomonadales</taxon>
        <taxon>Chthonomonadaceae</taxon>
        <taxon>Chthonomonas</taxon>
    </lineage>
</organism>
<dbReference type="SUPFAM" id="SSF47323">
    <property type="entry name" value="Anticodon-binding domain of a subclass of class I aminoacyl-tRNA synthetases"/>
    <property type="match status" value="1"/>
</dbReference>
<keyword evidence="17" id="KW-1185">Reference proteome</keyword>
<evidence type="ECO:0000256" key="2">
    <source>
        <dbReference type="ARBA" id="ARBA00011245"/>
    </source>
</evidence>
<evidence type="ECO:0000313" key="16">
    <source>
        <dbReference type="EMBL" id="CCW35773.1"/>
    </source>
</evidence>
<dbReference type="Gene3D" id="1.10.730.10">
    <property type="entry name" value="Isoleucyl-tRNA Synthetase, Domain 1"/>
    <property type="match status" value="1"/>
</dbReference>
<dbReference type="FunFam" id="3.40.50.620:FF:000032">
    <property type="entry name" value="Valine--tRNA ligase"/>
    <property type="match status" value="1"/>
</dbReference>
<keyword evidence="9 12" id="KW-0030">Aminoacyl-tRNA synthetase</keyword>
<feature type="coiled-coil region" evidence="12">
    <location>
        <begin position="853"/>
        <end position="915"/>
    </location>
</feature>
<dbReference type="CDD" id="cd07962">
    <property type="entry name" value="Anticodon_Ia_Val"/>
    <property type="match status" value="1"/>
</dbReference>
<dbReference type="InterPro" id="IPR009008">
    <property type="entry name" value="Val/Leu/Ile-tRNA-synth_edit"/>
</dbReference>
<feature type="binding site" evidence="12">
    <location>
        <position position="559"/>
    </location>
    <ligand>
        <name>ATP</name>
        <dbReference type="ChEBI" id="CHEBI:30616"/>
    </ligand>
</feature>
<keyword evidence="6 12" id="KW-0067">ATP-binding</keyword>
<dbReference type="InterPro" id="IPR019499">
    <property type="entry name" value="Val-tRNA_synth_tRNA-bd"/>
</dbReference>
<dbReference type="EC" id="6.1.1.9" evidence="12"/>
<dbReference type="NCBIfam" id="NF004349">
    <property type="entry name" value="PRK05729.1"/>
    <property type="match status" value="1"/>
</dbReference>
<feature type="short sequence motif" description="'HIGH' region" evidence="12">
    <location>
        <begin position="53"/>
        <end position="63"/>
    </location>
</feature>
<keyword evidence="8 12" id="KW-0175">Coiled coil</keyword>
<keyword evidence="5 12" id="KW-0547">Nucleotide-binding</keyword>
<dbReference type="Proteomes" id="UP000014227">
    <property type="component" value="Chromosome I"/>
</dbReference>
<evidence type="ECO:0000256" key="3">
    <source>
        <dbReference type="ARBA" id="ARBA00022490"/>
    </source>
</evidence>
<dbReference type="SUPFAM" id="SSF50677">
    <property type="entry name" value="ValRS/IleRS/LeuRS editing domain"/>
    <property type="match status" value="1"/>
</dbReference>
<accession>S0EVG7</accession>
<dbReference type="HAMAP" id="MF_02004">
    <property type="entry name" value="Val_tRNA_synth_type1"/>
    <property type="match status" value="1"/>
</dbReference>
<dbReference type="InterPro" id="IPR033705">
    <property type="entry name" value="Anticodon_Ia_Val"/>
</dbReference>
<dbReference type="InterPro" id="IPR013155">
    <property type="entry name" value="M/V/L/I-tRNA-synth_anticd-bd"/>
</dbReference>
<dbReference type="Pfam" id="PF08264">
    <property type="entry name" value="Anticodon_1"/>
    <property type="match status" value="1"/>
</dbReference>
<dbReference type="PANTHER" id="PTHR11946:SF93">
    <property type="entry name" value="VALINE--TRNA LIGASE, CHLOROPLASTIC_MITOCHONDRIAL 2"/>
    <property type="match status" value="1"/>
</dbReference>
<dbReference type="NCBIfam" id="TIGR00422">
    <property type="entry name" value="valS"/>
    <property type="match status" value="1"/>
</dbReference>
<dbReference type="PATRIC" id="fig|1303518.3.peg.2023"/>
<dbReference type="GO" id="GO:0004832">
    <property type="term" value="F:valine-tRNA ligase activity"/>
    <property type="evidence" value="ECO:0007669"/>
    <property type="project" value="UniProtKB-UniRule"/>
</dbReference>